<dbReference type="GO" id="GO:0005811">
    <property type="term" value="C:lipid droplet"/>
    <property type="evidence" value="ECO:0007669"/>
    <property type="project" value="UniProtKB-SubCell"/>
</dbReference>
<dbReference type="EMBL" id="JAPZBO010000002">
    <property type="protein sequence ID" value="KAJ5323435.1"/>
    <property type="molecule type" value="Genomic_DNA"/>
</dbReference>
<keyword evidence="4" id="KW-0378">Hydrolase</keyword>
<evidence type="ECO:0000313" key="6">
    <source>
        <dbReference type="EMBL" id="KAJ5323435.1"/>
    </source>
</evidence>
<keyword evidence="5" id="KW-1133">Transmembrane helix</keyword>
<feature type="transmembrane region" description="Helical" evidence="5">
    <location>
        <begin position="149"/>
        <end position="169"/>
    </location>
</feature>
<protein>
    <recommendedName>
        <fullName evidence="8">Lipid droplet-associated hydrolase</fullName>
    </recommendedName>
</protein>
<organism evidence="6 7">
    <name type="scientific">Penicillium atrosanguineum</name>
    <dbReference type="NCBI Taxonomy" id="1132637"/>
    <lineage>
        <taxon>Eukaryota</taxon>
        <taxon>Fungi</taxon>
        <taxon>Dikarya</taxon>
        <taxon>Ascomycota</taxon>
        <taxon>Pezizomycotina</taxon>
        <taxon>Eurotiomycetes</taxon>
        <taxon>Eurotiomycetidae</taxon>
        <taxon>Eurotiales</taxon>
        <taxon>Aspergillaceae</taxon>
        <taxon>Penicillium</taxon>
    </lineage>
</organism>
<proteinExistence type="inferred from homology"/>
<dbReference type="Gene3D" id="3.40.50.1820">
    <property type="entry name" value="alpha/beta hydrolase"/>
    <property type="match status" value="1"/>
</dbReference>
<sequence>MDPQITQNTFCTYTGSPSSAETTIFFISGNPGLIGYYHPFLSFLAQNLVESSDHSKPIYQIYGCSLGGFEVDENPSSNDLNSQGNKTGREESKLYDLEDQIRFVHQRLETVMSESGPNAAPNRKAVLIGHSVGAYIAMEVIRRHRAMDVSFDIVGGVMLFPTVMDIAASPSGQKLTGLLSIIPRLALVVGFFARLLTFILPVVALRSVVGVVMKDPPGHALDTTCTFLRSRGSVRQALYVSSSSSSSSSLLLFDLIVQHRHMAADEMRTITSDKWTDDVWGVAHAREPITKMFFYFGVNDHWVAEKTRDDIIAARGEKEGSGTKMFVCEEGLPHAFCIKHSETMARKVADMIQDITSA</sequence>
<feature type="transmembrane region" description="Helical" evidence="5">
    <location>
        <begin position="181"/>
        <end position="205"/>
    </location>
</feature>
<evidence type="ECO:0000256" key="1">
    <source>
        <dbReference type="ARBA" id="ARBA00004502"/>
    </source>
</evidence>
<gene>
    <name evidence="6" type="ORF">N7476_002035</name>
</gene>
<evidence type="ECO:0000256" key="2">
    <source>
        <dbReference type="ARBA" id="ARBA00008300"/>
    </source>
</evidence>
<comment type="caution">
    <text evidence="6">The sequence shown here is derived from an EMBL/GenBank/DDBJ whole genome shotgun (WGS) entry which is preliminary data.</text>
</comment>
<dbReference type="GO" id="GO:0016298">
    <property type="term" value="F:lipase activity"/>
    <property type="evidence" value="ECO:0007669"/>
    <property type="project" value="InterPro"/>
</dbReference>
<dbReference type="InterPro" id="IPR019363">
    <property type="entry name" value="LDAH"/>
</dbReference>
<comment type="similarity">
    <text evidence="2">Belongs to the AB hydrolase superfamily. LDAH family.</text>
</comment>
<dbReference type="GO" id="GO:0019915">
    <property type="term" value="P:lipid storage"/>
    <property type="evidence" value="ECO:0007669"/>
    <property type="project" value="InterPro"/>
</dbReference>
<keyword evidence="3" id="KW-0551">Lipid droplet</keyword>
<name>A0A9W9U794_9EURO</name>
<dbReference type="GO" id="GO:0017000">
    <property type="term" value="P:antibiotic biosynthetic process"/>
    <property type="evidence" value="ECO:0007669"/>
    <property type="project" value="UniProtKB-ARBA"/>
</dbReference>
<evidence type="ECO:0000256" key="5">
    <source>
        <dbReference type="SAM" id="Phobius"/>
    </source>
</evidence>
<keyword evidence="7" id="KW-1185">Reference proteome</keyword>
<reference evidence="6" key="2">
    <citation type="journal article" date="2023" name="IMA Fungus">
        <title>Comparative genomic study of the Penicillium genus elucidates a diverse pangenome and 15 lateral gene transfer events.</title>
        <authorList>
            <person name="Petersen C."/>
            <person name="Sorensen T."/>
            <person name="Nielsen M.R."/>
            <person name="Sondergaard T.E."/>
            <person name="Sorensen J.L."/>
            <person name="Fitzpatrick D.A."/>
            <person name="Frisvad J.C."/>
            <person name="Nielsen K.L."/>
        </authorList>
    </citation>
    <scope>NUCLEOTIDE SEQUENCE</scope>
    <source>
        <strain evidence="6">IBT 21472</strain>
    </source>
</reference>
<evidence type="ECO:0000256" key="4">
    <source>
        <dbReference type="ARBA" id="ARBA00022801"/>
    </source>
</evidence>
<evidence type="ECO:0000313" key="7">
    <source>
        <dbReference type="Proteomes" id="UP001147746"/>
    </source>
</evidence>
<dbReference type="SUPFAM" id="SSF53474">
    <property type="entry name" value="alpha/beta-Hydrolases"/>
    <property type="match status" value="1"/>
</dbReference>
<dbReference type="Proteomes" id="UP001147746">
    <property type="component" value="Unassembled WGS sequence"/>
</dbReference>
<dbReference type="Pfam" id="PF10230">
    <property type="entry name" value="LIDHydrolase"/>
    <property type="match status" value="2"/>
</dbReference>
<dbReference type="InterPro" id="IPR029058">
    <property type="entry name" value="AB_hydrolase_fold"/>
</dbReference>
<keyword evidence="5" id="KW-0472">Membrane</keyword>
<comment type="subcellular location">
    <subcellularLocation>
        <location evidence="1">Lipid droplet</location>
    </subcellularLocation>
</comment>
<dbReference type="PANTHER" id="PTHR13390:SF0">
    <property type="entry name" value="LIPID DROPLET-ASSOCIATED HYDROLASE"/>
    <property type="match status" value="1"/>
</dbReference>
<evidence type="ECO:0008006" key="8">
    <source>
        <dbReference type="Google" id="ProtNLM"/>
    </source>
</evidence>
<evidence type="ECO:0000256" key="3">
    <source>
        <dbReference type="ARBA" id="ARBA00022677"/>
    </source>
</evidence>
<dbReference type="PANTHER" id="PTHR13390">
    <property type="entry name" value="LIPASE"/>
    <property type="match status" value="1"/>
</dbReference>
<dbReference type="GO" id="GO:0072330">
    <property type="term" value="P:monocarboxylic acid biosynthetic process"/>
    <property type="evidence" value="ECO:0007669"/>
    <property type="project" value="UniProtKB-ARBA"/>
</dbReference>
<dbReference type="AlphaFoldDB" id="A0A9W9U794"/>
<keyword evidence="5" id="KW-0812">Transmembrane</keyword>
<reference evidence="6" key="1">
    <citation type="submission" date="2022-12" db="EMBL/GenBank/DDBJ databases">
        <authorList>
            <person name="Petersen C."/>
        </authorList>
    </citation>
    <scope>NUCLEOTIDE SEQUENCE</scope>
    <source>
        <strain evidence="6">IBT 21472</strain>
    </source>
</reference>
<accession>A0A9W9U794</accession>